<dbReference type="PANTHER" id="PTHR10837">
    <property type="entry name" value="PEPTIDYLARGININE DEIMINASE"/>
    <property type="match status" value="1"/>
</dbReference>
<evidence type="ECO:0000313" key="3">
    <source>
        <dbReference type="EMBL" id="KAF1844977.1"/>
    </source>
</evidence>
<evidence type="ECO:0000313" key="4">
    <source>
        <dbReference type="Proteomes" id="UP000800039"/>
    </source>
</evidence>
<sequence>MVRTIALLSLAAALQSGLALAQLDANIRADTNRDGVVDINGNSDSAGRALWSATRGAIFLPNVGDKHMRCANTDRNNNPLSNDEIAYCSDASGHLLLAPEYLAPLRTIPMTNISDNATAHVYATPRAAYERTRIFVLEDAANPNATKSWRLVDQELFFNATQLRQGLILGIDGREFVKDADVWDGRVTVHFDVTDRISYTGTPRIGSDIVAMKIAPVLLHHPLQRVETLVSSNANETNLVQRDFVHQIEDARVAIGLENPLLLFNQSSDIWAQDFLEPAYASMPGPVGPIAIRIMLRSAQSARTGGRQVFEQLRGPGVGGFQPGSATGTGFGYDTINSYGNLETLPPHRSKRGVNYPAGRAVFGKHFDQLTSKPVRDLLYGNKVQTPLVLETGWLRVGHIDEFLQFIPYDNDLGWTIAIADTRSAMKILQDAQLAGHGSQVAVSFNLSRVEELQGTVPKNPGLSININDLLANQTFAETNAYGQKYIDSNLDILLSEVPLNRSDIVFVPALFQDNSRGGPFVNADGLHVYWYPVTEGEMNLGAFFPAAINGIIIGQQYLAPRPWGPVVDGVDVFARAVEEVYTRAGMNVTYIDDYLSHHSRGGEIHCGTNTLRQTDIPWWE</sequence>
<dbReference type="AlphaFoldDB" id="A0A9P4GGL1"/>
<reference evidence="3" key="1">
    <citation type="submission" date="2020-01" db="EMBL/GenBank/DDBJ databases">
        <authorList>
            <consortium name="DOE Joint Genome Institute"/>
            <person name="Haridas S."/>
            <person name="Albert R."/>
            <person name="Binder M."/>
            <person name="Bloem J."/>
            <person name="Labutti K."/>
            <person name="Salamov A."/>
            <person name="Andreopoulos B."/>
            <person name="Baker S.E."/>
            <person name="Barry K."/>
            <person name="Bills G."/>
            <person name="Bluhm B.H."/>
            <person name="Cannon C."/>
            <person name="Castanera R."/>
            <person name="Culley D.E."/>
            <person name="Daum C."/>
            <person name="Ezra D."/>
            <person name="Gonzalez J.B."/>
            <person name="Henrissat B."/>
            <person name="Kuo A."/>
            <person name="Liang C."/>
            <person name="Lipzen A."/>
            <person name="Lutzoni F."/>
            <person name="Magnuson J."/>
            <person name="Mondo S."/>
            <person name="Nolan M."/>
            <person name="Ohm R."/>
            <person name="Pangilinan J."/>
            <person name="Park H.-J."/>
            <person name="Ramirez L."/>
            <person name="Alfaro M."/>
            <person name="Sun H."/>
            <person name="Tritt A."/>
            <person name="Yoshinaga Y."/>
            <person name="Zwiers L.-H."/>
            <person name="Turgeon B.G."/>
            <person name="Goodwin S.B."/>
            <person name="Spatafora J.W."/>
            <person name="Crous P.W."/>
            <person name="Grigoriev I.V."/>
        </authorList>
    </citation>
    <scope>NUCLEOTIDE SEQUENCE</scope>
    <source>
        <strain evidence="3">CBS 394.84</strain>
    </source>
</reference>
<dbReference type="SUPFAM" id="SSF110083">
    <property type="entry name" value="Peptidylarginine deiminase Pad4, middle domain"/>
    <property type="match status" value="1"/>
</dbReference>
<dbReference type="InterPro" id="IPR013530">
    <property type="entry name" value="PAD_C"/>
</dbReference>
<dbReference type="PANTHER" id="PTHR10837:SF8">
    <property type="entry name" value="PROTEIN-ARGININE DEIMINASE"/>
    <property type="match status" value="1"/>
</dbReference>
<dbReference type="InterPro" id="IPR036556">
    <property type="entry name" value="PAD_central_sf"/>
</dbReference>
<dbReference type="GO" id="GO:0005509">
    <property type="term" value="F:calcium ion binding"/>
    <property type="evidence" value="ECO:0007669"/>
    <property type="project" value="InterPro"/>
</dbReference>
<dbReference type="OrthoDB" id="5102063at2759"/>
<evidence type="ECO:0000259" key="2">
    <source>
        <dbReference type="Pfam" id="PF03068"/>
    </source>
</evidence>
<proteinExistence type="predicted"/>
<protein>
    <recommendedName>
        <fullName evidence="2">Protein-arginine deiminase C-terminal domain-containing protein</fullName>
    </recommendedName>
</protein>
<keyword evidence="1" id="KW-0732">Signal</keyword>
<dbReference type="SUPFAM" id="SSF55909">
    <property type="entry name" value="Pentein"/>
    <property type="match status" value="1"/>
</dbReference>
<feature type="signal peptide" evidence="1">
    <location>
        <begin position="1"/>
        <end position="21"/>
    </location>
</feature>
<dbReference type="Pfam" id="PF03068">
    <property type="entry name" value="PAD"/>
    <property type="match status" value="1"/>
</dbReference>
<feature type="domain" description="Protein-arginine deiminase C-terminal" evidence="2">
    <location>
        <begin position="205"/>
        <end position="621"/>
    </location>
</feature>
<dbReference type="InterPro" id="IPR004303">
    <property type="entry name" value="PAD"/>
</dbReference>
<keyword evidence="4" id="KW-1185">Reference proteome</keyword>
<evidence type="ECO:0000256" key="1">
    <source>
        <dbReference type="SAM" id="SignalP"/>
    </source>
</evidence>
<dbReference type="GO" id="GO:0004668">
    <property type="term" value="F:protein-arginine deiminase activity"/>
    <property type="evidence" value="ECO:0007669"/>
    <property type="project" value="InterPro"/>
</dbReference>
<dbReference type="Gene3D" id="3.75.10.10">
    <property type="entry name" value="L-arginine/glycine Amidinotransferase, Chain A"/>
    <property type="match status" value="1"/>
</dbReference>
<accession>A0A9P4GGL1</accession>
<dbReference type="Proteomes" id="UP000800039">
    <property type="component" value="Unassembled WGS sequence"/>
</dbReference>
<gene>
    <name evidence="3" type="ORF">K460DRAFT_365901</name>
</gene>
<comment type="caution">
    <text evidence="3">The sequence shown here is derived from an EMBL/GenBank/DDBJ whole genome shotgun (WGS) entry which is preliminary data.</text>
</comment>
<feature type="chain" id="PRO_5040173116" description="Protein-arginine deiminase C-terminal domain-containing protein" evidence="1">
    <location>
        <begin position="22"/>
        <end position="621"/>
    </location>
</feature>
<dbReference type="GeneID" id="63850517"/>
<dbReference type="EMBL" id="ML976616">
    <property type="protein sequence ID" value="KAF1844977.1"/>
    <property type="molecule type" value="Genomic_DNA"/>
</dbReference>
<dbReference type="GO" id="GO:0005737">
    <property type="term" value="C:cytoplasm"/>
    <property type="evidence" value="ECO:0007669"/>
    <property type="project" value="InterPro"/>
</dbReference>
<dbReference type="RefSeq" id="XP_040787540.1">
    <property type="nucleotide sequence ID" value="XM_040933266.1"/>
</dbReference>
<organism evidence="3 4">
    <name type="scientific">Cucurbitaria berberidis CBS 394.84</name>
    <dbReference type="NCBI Taxonomy" id="1168544"/>
    <lineage>
        <taxon>Eukaryota</taxon>
        <taxon>Fungi</taxon>
        <taxon>Dikarya</taxon>
        <taxon>Ascomycota</taxon>
        <taxon>Pezizomycotina</taxon>
        <taxon>Dothideomycetes</taxon>
        <taxon>Pleosporomycetidae</taxon>
        <taxon>Pleosporales</taxon>
        <taxon>Pleosporineae</taxon>
        <taxon>Cucurbitariaceae</taxon>
        <taxon>Cucurbitaria</taxon>
    </lineage>
</organism>
<name>A0A9P4GGL1_9PLEO</name>